<dbReference type="PANTHER" id="PTHR33525:SF3">
    <property type="entry name" value="RIBONUCLEASE Y"/>
    <property type="match status" value="1"/>
</dbReference>
<dbReference type="InterPro" id="IPR003018">
    <property type="entry name" value="GAF"/>
</dbReference>
<dbReference type="SMART" id="SM00065">
    <property type="entry name" value="GAF"/>
    <property type="match status" value="1"/>
</dbReference>
<dbReference type="eggNOG" id="COG1639">
    <property type="taxonomic scope" value="Bacteria"/>
</dbReference>
<evidence type="ECO:0000313" key="3">
    <source>
        <dbReference type="Proteomes" id="UP000005019"/>
    </source>
</evidence>
<protein>
    <submittedName>
        <fullName evidence="2">GAF-domain containing protein</fullName>
    </submittedName>
</protein>
<sequence>MSASSVAATDPLSAWIERLRNQDMPIFSATLAAIGEVAGDEASPASALGRIILRDAGMTARVLRMANSVFFRGESHRVSTISRAIVVLGFDTVRNIAVSVALIDAFLAGGVRERVAAEMARCFHAAVHARHAAQARGDTSPEEVFIATLLSHIGEMAFWCFSGDVGLRLDRALREQRGAPEQIEMDMLGFRLRSLTQRLAREWTLPSLVASARGDGVRPDSREGLIVAGYRLAEAAEGGWDSERARSAVRDYAKLLKLGVNEVAPVVAAHAKEAARIAGFYGCEDAAQRIPQASRAVDAGADAPAGDAEPDPLAELDVARRIVSLIALQAASTAVLDLALEGAGRTLGADRAVLALVTANRAQLSARATEGLGAQQLMRHFNFLLAGAPRDALTELVDHARIIDVAAGFVPAPGLPSLTRLRAALGDRHQMLVPVEAHGQVVGVLYIDRAPSRPVFPENTQEGLLHFARLAGLALEQSGPRR</sequence>
<comment type="caution">
    <text evidence="2">The sequence shown here is derived from an EMBL/GenBank/DDBJ whole genome shotgun (WGS) entry which is preliminary data.</text>
</comment>
<dbReference type="InterPro" id="IPR029016">
    <property type="entry name" value="GAF-like_dom_sf"/>
</dbReference>
<dbReference type="Pfam" id="PF08668">
    <property type="entry name" value="HDOD"/>
    <property type="match status" value="1"/>
</dbReference>
<dbReference type="SUPFAM" id="SSF109604">
    <property type="entry name" value="HD-domain/PDEase-like"/>
    <property type="match status" value="1"/>
</dbReference>
<dbReference type="Proteomes" id="UP000005019">
    <property type="component" value="Unassembled WGS sequence"/>
</dbReference>
<evidence type="ECO:0000259" key="1">
    <source>
        <dbReference type="PROSITE" id="PS51833"/>
    </source>
</evidence>
<dbReference type="SUPFAM" id="SSF55781">
    <property type="entry name" value="GAF domain-like"/>
    <property type="match status" value="1"/>
</dbReference>
<keyword evidence="3" id="KW-1185">Reference proteome</keyword>
<proteinExistence type="predicted"/>
<feature type="domain" description="HDOD" evidence="1">
    <location>
        <begin position="24"/>
        <end position="219"/>
    </location>
</feature>
<dbReference type="InterPro" id="IPR013976">
    <property type="entry name" value="HDOD"/>
</dbReference>
<dbReference type="OrthoDB" id="9791419at2"/>
<evidence type="ECO:0000313" key="2">
    <source>
        <dbReference type="EMBL" id="EGK71169.1"/>
    </source>
</evidence>
<dbReference type="STRING" id="1000565.METUNv1_02556"/>
<organism evidence="2 3">
    <name type="scientific">Methyloversatilis universalis (strain ATCC BAA-1314 / DSM 25237 / JCM 13912 / CCUG 52030 / FAM5)</name>
    <dbReference type="NCBI Taxonomy" id="1000565"/>
    <lineage>
        <taxon>Bacteria</taxon>
        <taxon>Pseudomonadati</taxon>
        <taxon>Pseudomonadota</taxon>
        <taxon>Betaproteobacteria</taxon>
        <taxon>Nitrosomonadales</taxon>
        <taxon>Sterolibacteriaceae</taxon>
        <taxon>Methyloversatilis</taxon>
    </lineage>
</organism>
<reference evidence="2 3" key="1">
    <citation type="journal article" date="2011" name="J. Bacteriol.">
        <title>Genome sequence of Methyloversatilis universalis FAM5T, a methylotrophic representative of the order Rhodocyclales.</title>
        <authorList>
            <person name="Kittichotirat W."/>
            <person name="Good N.M."/>
            <person name="Hall R."/>
            <person name="Bringel F."/>
            <person name="Lajus A."/>
            <person name="Medigue C."/>
            <person name="Smalley N.E."/>
            <person name="Beck D."/>
            <person name="Bumgarner R."/>
            <person name="Vuilleumier S."/>
            <person name="Kalyuzhnaya M.G."/>
        </authorList>
    </citation>
    <scope>NUCLEOTIDE SEQUENCE [LARGE SCALE GENOMIC DNA]</scope>
    <source>
        <strain evidence="3">ATCC BAA-1314 / JCM 13912 / FAM5</strain>
    </source>
</reference>
<dbReference type="RefSeq" id="WP_008062232.1">
    <property type="nucleotide sequence ID" value="NZ_AFHG01000052.1"/>
</dbReference>
<dbReference type="Gene3D" id="1.10.3210.10">
    <property type="entry name" value="Hypothetical protein af1432"/>
    <property type="match status" value="1"/>
</dbReference>
<dbReference type="Gene3D" id="3.30.450.40">
    <property type="match status" value="1"/>
</dbReference>
<dbReference type="PROSITE" id="PS51833">
    <property type="entry name" value="HDOD"/>
    <property type="match status" value="1"/>
</dbReference>
<dbReference type="AlphaFoldDB" id="F5RE38"/>
<dbReference type="PANTHER" id="PTHR33525">
    <property type="match status" value="1"/>
</dbReference>
<dbReference type="EMBL" id="AFHG01000052">
    <property type="protein sequence ID" value="EGK71169.1"/>
    <property type="molecule type" value="Genomic_DNA"/>
</dbReference>
<accession>F5RE38</accession>
<dbReference type="Pfam" id="PF01590">
    <property type="entry name" value="GAF"/>
    <property type="match status" value="1"/>
</dbReference>
<gene>
    <name evidence="2" type="ORF">METUNv1_02556</name>
</gene>
<dbReference type="InterPro" id="IPR052340">
    <property type="entry name" value="RNase_Y/CdgJ"/>
</dbReference>
<name>F5RE38_METUF</name>